<reference evidence="11 12" key="1">
    <citation type="journal article" date="2016" name="Fungal Biol.">
        <title>The genome of Xylona heveae provides a window into fungal endophytism.</title>
        <authorList>
            <person name="Gazis R."/>
            <person name="Kuo A."/>
            <person name="Riley R."/>
            <person name="LaButti K."/>
            <person name="Lipzen A."/>
            <person name="Lin J."/>
            <person name="Amirebrahimi M."/>
            <person name="Hesse C.N."/>
            <person name="Spatafora J.W."/>
            <person name="Henrissat B."/>
            <person name="Hainaut M."/>
            <person name="Grigoriev I.V."/>
            <person name="Hibbett D.S."/>
        </authorList>
    </citation>
    <scope>NUCLEOTIDE SEQUENCE [LARGE SCALE GENOMIC DNA]</scope>
    <source>
        <strain evidence="11 12">TC161</strain>
    </source>
</reference>
<feature type="compositionally biased region" description="Low complexity" evidence="8">
    <location>
        <begin position="717"/>
        <end position="726"/>
    </location>
</feature>
<dbReference type="GO" id="GO:0008270">
    <property type="term" value="F:zinc ion binding"/>
    <property type="evidence" value="ECO:0007669"/>
    <property type="project" value="UniProtKB-KW"/>
</dbReference>
<dbReference type="Proteomes" id="UP000076632">
    <property type="component" value="Unassembled WGS sequence"/>
</dbReference>
<feature type="region of interest" description="Disordered" evidence="8">
    <location>
        <begin position="891"/>
        <end position="933"/>
    </location>
</feature>
<keyword evidence="3" id="KW-0235">DNA replication</keyword>
<comment type="subcellular location">
    <subcellularLocation>
        <location evidence="1">Nucleus</location>
    </subcellularLocation>
</comment>
<dbReference type="GeneID" id="28901501"/>
<keyword evidence="7" id="KW-0539">Nucleus</keyword>
<feature type="compositionally biased region" description="Low complexity" evidence="8">
    <location>
        <begin position="43"/>
        <end position="58"/>
    </location>
</feature>
<dbReference type="STRING" id="1328760.A0A164ZZW1"/>
<comment type="similarity">
    <text evidence="2">Belongs to the MCM10 family.</text>
</comment>
<feature type="compositionally biased region" description="Acidic residues" evidence="8">
    <location>
        <begin position="72"/>
        <end position="81"/>
    </location>
</feature>
<dbReference type="Pfam" id="PF09329">
    <property type="entry name" value="zf-primase"/>
    <property type="match status" value="1"/>
</dbReference>
<evidence type="ECO:0000313" key="11">
    <source>
        <dbReference type="EMBL" id="KZF19753.1"/>
    </source>
</evidence>
<feature type="region of interest" description="Disordered" evidence="8">
    <location>
        <begin position="584"/>
        <end position="634"/>
    </location>
</feature>
<feature type="compositionally biased region" description="Polar residues" evidence="8">
    <location>
        <begin position="59"/>
        <end position="70"/>
    </location>
</feature>
<dbReference type="InterPro" id="IPR040184">
    <property type="entry name" value="Mcm10"/>
</dbReference>
<dbReference type="InterPro" id="IPR015408">
    <property type="entry name" value="Znf_Mcm10/DnaG"/>
</dbReference>
<dbReference type="RefSeq" id="XP_018185308.1">
    <property type="nucleotide sequence ID" value="XM_018336364.1"/>
</dbReference>
<dbReference type="OrthoDB" id="273123at2759"/>
<accession>A0A164ZZW1</accession>
<dbReference type="FunFam" id="2.40.50.140:FF:000174">
    <property type="entry name" value="DNA replication licensing factor mcm10"/>
    <property type="match status" value="1"/>
</dbReference>
<dbReference type="GO" id="GO:0003688">
    <property type="term" value="F:DNA replication origin binding"/>
    <property type="evidence" value="ECO:0007669"/>
    <property type="project" value="TreeGrafter"/>
</dbReference>
<feature type="domain" description="Zinc finger Mcm10/DnaG-type" evidence="9">
    <location>
        <begin position="530"/>
        <end position="575"/>
    </location>
</feature>
<evidence type="ECO:0000313" key="12">
    <source>
        <dbReference type="Proteomes" id="UP000076632"/>
    </source>
</evidence>
<evidence type="ECO:0000256" key="8">
    <source>
        <dbReference type="SAM" id="MobiDB-lite"/>
    </source>
</evidence>
<dbReference type="AlphaFoldDB" id="A0A164ZZW1"/>
<evidence type="ECO:0000256" key="7">
    <source>
        <dbReference type="ARBA" id="ARBA00023242"/>
    </source>
</evidence>
<feature type="compositionally biased region" description="Basic and acidic residues" evidence="8">
    <location>
        <begin position="291"/>
        <end position="308"/>
    </location>
</feature>
<evidence type="ECO:0000256" key="4">
    <source>
        <dbReference type="ARBA" id="ARBA00022723"/>
    </source>
</evidence>
<dbReference type="PANTHER" id="PTHR13454">
    <property type="entry name" value="PROTEIN MCM10 HOMOLOG"/>
    <property type="match status" value="1"/>
</dbReference>
<evidence type="ECO:0000259" key="10">
    <source>
        <dbReference type="Pfam" id="PF22379"/>
    </source>
</evidence>
<dbReference type="EMBL" id="KV407465">
    <property type="protein sequence ID" value="KZF19753.1"/>
    <property type="molecule type" value="Genomic_DNA"/>
</dbReference>
<evidence type="ECO:0000259" key="9">
    <source>
        <dbReference type="Pfam" id="PF09329"/>
    </source>
</evidence>
<keyword evidence="4" id="KW-0479">Metal-binding</keyword>
<feature type="region of interest" description="Disordered" evidence="8">
    <location>
        <begin position="1"/>
        <end position="82"/>
    </location>
</feature>
<feature type="region of interest" description="Disordered" evidence="8">
    <location>
        <begin position="716"/>
        <end position="743"/>
    </location>
</feature>
<dbReference type="OMA" id="IGFCKAV"/>
<dbReference type="InterPro" id="IPR055065">
    <property type="entry name" value="OB_MCM10"/>
</dbReference>
<sequence>MSHDLNEQQWPPRSPYEALMSSPSGRRKFRAQQEQDHTSPTASPSRRTLLSPSSLRSTQKQGVSLSSAINGENEDEEDEETLQLQLQAIEARLKLRRLRQAKIKAAQETNSEDAEEPTQTILTGSQEDRGGVTKRAPPSSRAGRTRGTDTQREVQIPLSPPPKRQKQEEAKSPRRVLLGIDKGLTGRDVSLRRAPSVRDGQASSESRTPRFLQPPSFSQEERPKSFSERIAQSRTAEKAQRERDERIRKARSKGFGLDEKEVESFKNNTQDFESLAGPAGETGHNSNQQEFSRDEVLRALRESTEGLSRRARPGSALQAGSRDVPKPKASQSATPSRAAPFSQTPSSSSALQPPVHRVDPNNPKEEETPSTSPADIPNFEPFSSLHLSKRILPHAFLARTLSGKKVLSIPDLLRTVKSPDYDLPDVDGDFVVVGVIASKSEPRSHKSGSNGSKPDGEQRSKYMVMTLTDLKWELEVFLFGSGFDRWWKLTPGTVLAILNPGIMPPPPNKRDTGKFSLTLNSSDDLILEIGSARDLGYCKSVKKDGKECGQWIDKRRTEFCEFHVNLQFQKTKASRMEVNTMSAPFAPGGRSGPSTGFFGGNGAGGRPRSSKGSGGNGGSGGSFKDDGLKKEGPVFDRETGSRVFIAPNMHPGAVNGGRSTACLLDDEDVDPDAFHRGMGKDERLRRRLAEHQRERDLAKKLGEAGDGMGGEYMRVRASSSSASSSARPNARIGDEGADNTGSDPFVDASALGLVKSSTRDIKLSPVKRKRADASSFSSGSQQPVGWGHAFKRGLPGQDSSISTPAQISSTSSSFSDGKRYKNEAVPKPALSFNSPRAPPTPSASAHKKLDERPSPRKRTRFVTEDGIKEAGADSVGVRNGNRLAVAAAEATRRGILRKTTTGNGNSMLAAGNAKGQTPRNNIDDDDDDDLLII</sequence>
<feature type="compositionally biased region" description="Basic and acidic residues" evidence="8">
    <location>
        <begin position="356"/>
        <end position="367"/>
    </location>
</feature>
<feature type="compositionally biased region" description="Basic and acidic residues" evidence="8">
    <location>
        <begin position="235"/>
        <end position="247"/>
    </location>
</feature>
<feature type="compositionally biased region" description="Polar residues" evidence="8">
    <location>
        <begin position="774"/>
        <end position="783"/>
    </location>
</feature>
<feature type="compositionally biased region" description="Basic and acidic residues" evidence="8">
    <location>
        <begin position="623"/>
        <end position="634"/>
    </location>
</feature>
<gene>
    <name evidence="11" type="ORF">L228DRAFT_285690</name>
</gene>
<dbReference type="GO" id="GO:0006270">
    <property type="term" value="P:DNA replication initiation"/>
    <property type="evidence" value="ECO:0007669"/>
    <property type="project" value="InterPro"/>
</dbReference>
<keyword evidence="6" id="KW-0862">Zinc</keyword>
<keyword evidence="12" id="KW-1185">Reference proteome</keyword>
<organism evidence="11 12">
    <name type="scientific">Xylona heveae (strain CBS 132557 / TC161)</name>
    <dbReference type="NCBI Taxonomy" id="1328760"/>
    <lineage>
        <taxon>Eukaryota</taxon>
        <taxon>Fungi</taxon>
        <taxon>Dikarya</taxon>
        <taxon>Ascomycota</taxon>
        <taxon>Pezizomycotina</taxon>
        <taxon>Xylonomycetes</taxon>
        <taxon>Xylonales</taxon>
        <taxon>Xylonaceae</taxon>
        <taxon>Xylona</taxon>
    </lineage>
</organism>
<protein>
    <submittedName>
        <fullName evidence="11">Uncharacterized protein</fullName>
    </submittedName>
</protein>
<evidence type="ECO:0000256" key="2">
    <source>
        <dbReference type="ARBA" id="ARBA00009679"/>
    </source>
</evidence>
<proteinExistence type="inferred from homology"/>
<dbReference type="Pfam" id="PF22379">
    <property type="entry name" value="OB_MCM10"/>
    <property type="match status" value="1"/>
</dbReference>
<evidence type="ECO:0000256" key="6">
    <source>
        <dbReference type="ARBA" id="ARBA00022833"/>
    </source>
</evidence>
<feature type="compositionally biased region" description="Low complexity" evidence="8">
    <location>
        <begin position="799"/>
        <end position="815"/>
    </location>
</feature>
<name>A0A164ZZW1_XYLHT</name>
<feature type="compositionally biased region" description="Acidic residues" evidence="8">
    <location>
        <begin position="923"/>
        <end position="933"/>
    </location>
</feature>
<dbReference type="GO" id="GO:0003697">
    <property type="term" value="F:single-stranded DNA binding"/>
    <property type="evidence" value="ECO:0007669"/>
    <property type="project" value="InterPro"/>
</dbReference>
<feature type="region of interest" description="Disordered" evidence="8">
    <location>
        <begin position="103"/>
        <end position="377"/>
    </location>
</feature>
<dbReference type="InParanoid" id="A0A164ZZW1"/>
<keyword evidence="5" id="KW-0863">Zinc-finger</keyword>
<dbReference type="PANTHER" id="PTHR13454:SF11">
    <property type="entry name" value="PROTEIN MCM10 HOMOLOG"/>
    <property type="match status" value="1"/>
</dbReference>
<dbReference type="InterPro" id="IPR012340">
    <property type="entry name" value="NA-bd_OB-fold"/>
</dbReference>
<feature type="domain" description="MCM10 OB-fold" evidence="10">
    <location>
        <begin position="382"/>
        <end position="524"/>
    </location>
</feature>
<evidence type="ECO:0000256" key="1">
    <source>
        <dbReference type="ARBA" id="ARBA00004123"/>
    </source>
</evidence>
<feature type="region of interest" description="Disordered" evidence="8">
    <location>
        <begin position="764"/>
        <end position="858"/>
    </location>
</feature>
<evidence type="ECO:0000256" key="5">
    <source>
        <dbReference type="ARBA" id="ARBA00022771"/>
    </source>
</evidence>
<dbReference type="GO" id="GO:0043596">
    <property type="term" value="C:nuclear replication fork"/>
    <property type="evidence" value="ECO:0007669"/>
    <property type="project" value="TreeGrafter"/>
</dbReference>
<feature type="compositionally biased region" description="Polar residues" evidence="8">
    <location>
        <begin position="329"/>
        <end position="351"/>
    </location>
</feature>
<evidence type="ECO:0000256" key="3">
    <source>
        <dbReference type="ARBA" id="ARBA00022705"/>
    </source>
</evidence>
<feature type="compositionally biased region" description="Gly residues" evidence="8">
    <location>
        <begin position="612"/>
        <end position="621"/>
    </location>
</feature>
<dbReference type="Gene3D" id="2.40.50.140">
    <property type="entry name" value="Nucleic acid-binding proteins"/>
    <property type="match status" value="1"/>
</dbReference>